<feature type="transmembrane region" description="Helical" evidence="5">
    <location>
        <begin position="317"/>
        <end position="337"/>
    </location>
</feature>
<evidence type="ECO:0000256" key="1">
    <source>
        <dbReference type="ARBA" id="ARBA00004141"/>
    </source>
</evidence>
<evidence type="ECO:0000313" key="7">
    <source>
        <dbReference type="EMBL" id="OGG45803.1"/>
    </source>
</evidence>
<dbReference type="Pfam" id="PF12698">
    <property type="entry name" value="ABC2_membrane_3"/>
    <property type="match status" value="1"/>
</dbReference>
<evidence type="ECO:0000256" key="4">
    <source>
        <dbReference type="ARBA" id="ARBA00023136"/>
    </source>
</evidence>
<feature type="transmembrane region" description="Helical" evidence="5">
    <location>
        <begin position="283"/>
        <end position="305"/>
    </location>
</feature>
<comment type="caution">
    <text evidence="7">The sequence shown here is derived from an EMBL/GenBank/DDBJ whole genome shotgun (WGS) entry which is preliminary data.</text>
</comment>
<dbReference type="AlphaFoldDB" id="A0A1F6C9F2"/>
<dbReference type="Proteomes" id="UP000178606">
    <property type="component" value="Unassembled WGS sequence"/>
</dbReference>
<sequence length="418" mass="45691">MNKLLKIILREYITRVRTKAFIIGTVLGPVLMVGVSVVPILLARAPAERQRTVAVVDLSGALYAPLRQALDDTLKGGKPRYLLVPAGLDGDLESTKRKLNADLERGAIHAYVVISEDVLSQGGSDYYAKTAGDPEIRRLREAIHRIVVTERLQRAGLDAEKVRGLIRGVELRTVKVQEGKERKGGFLSDYLGTFVFVMILYFAILFHSASLMHSVIEDKNSRVIEVLLSSVTPAQLMGGKILGVGAVGLTQSLVWVLSAAGASAYGFQALASDAPFPAFSATFLAFFFIFFVLGFLLFAALYVGAGALCNSAQEAQSLVFPITLMLVVPMMTMGAVIRQPDSGLSVALSLIPFFSPITMFIRINLLTPPAYQIILCLLLLVLAIFFTVRLIARLFRVGVLMYGKRPTLPEIVRWMRTA</sequence>
<evidence type="ECO:0000313" key="8">
    <source>
        <dbReference type="Proteomes" id="UP000178606"/>
    </source>
</evidence>
<feature type="transmembrane region" description="Helical" evidence="5">
    <location>
        <begin position="371"/>
        <end position="392"/>
    </location>
</feature>
<evidence type="ECO:0000259" key="6">
    <source>
        <dbReference type="Pfam" id="PF12698"/>
    </source>
</evidence>
<keyword evidence="2 5" id="KW-0812">Transmembrane</keyword>
<evidence type="ECO:0000256" key="2">
    <source>
        <dbReference type="ARBA" id="ARBA00022692"/>
    </source>
</evidence>
<dbReference type="GO" id="GO:0016020">
    <property type="term" value="C:membrane"/>
    <property type="evidence" value="ECO:0007669"/>
    <property type="project" value="UniProtKB-SubCell"/>
</dbReference>
<organism evidence="7 8">
    <name type="scientific">Handelsmanbacteria sp. (strain RIFCSPLOWO2_12_FULL_64_10)</name>
    <dbReference type="NCBI Taxonomy" id="1817868"/>
    <lineage>
        <taxon>Bacteria</taxon>
        <taxon>Candidatus Handelsmaniibacteriota</taxon>
    </lineage>
</organism>
<keyword evidence="3 5" id="KW-1133">Transmembrane helix</keyword>
<gene>
    <name evidence="7" type="ORF">A3F84_12380</name>
</gene>
<dbReference type="EMBL" id="MFKF01000366">
    <property type="protein sequence ID" value="OGG45803.1"/>
    <property type="molecule type" value="Genomic_DNA"/>
</dbReference>
<evidence type="ECO:0000256" key="3">
    <source>
        <dbReference type="ARBA" id="ARBA00022989"/>
    </source>
</evidence>
<feature type="domain" description="ABC-2 type transporter transmembrane" evidence="6">
    <location>
        <begin position="19"/>
        <end position="388"/>
    </location>
</feature>
<evidence type="ECO:0000256" key="5">
    <source>
        <dbReference type="SAM" id="Phobius"/>
    </source>
</evidence>
<proteinExistence type="predicted"/>
<feature type="transmembrane region" description="Helical" evidence="5">
    <location>
        <begin position="20"/>
        <end position="42"/>
    </location>
</feature>
<feature type="transmembrane region" description="Helical" evidence="5">
    <location>
        <begin position="190"/>
        <end position="209"/>
    </location>
</feature>
<comment type="subcellular location">
    <subcellularLocation>
        <location evidence="1">Membrane</location>
        <topology evidence="1">Multi-pass membrane protein</topology>
    </subcellularLocation>
</comment>
<dbReference type="GO" id="GO:0140359">
    <property type="term" value="F:ABC-type transporter activity"/>
    <property type="evidence" value="ECO:0007669"/>
    <property type="project" value="InterPro"/>
</dbReference>
<dbReference type="PANTHER" id="PTHR43471:SF3">
    <property type="entry name" value="ABC TRANSPORTER PERMEASE PROTEIN NATB"/>
    <property type="match status" value="1"/>
</dbReference>
<dbReference type="PANTHER" id="PTHR43471">
    <property type="entry name" value="ABC TRANSPORTER PERMEASE"/>
    <property type="match status" value="1"/>
</dbReference>
<feature type="transmembrane region" description="Helical" evidence="5">
    <location>
        <begin position="344"/>
        <end position="365"/>
    </location>
</feature>
<reference evidence="7 8" key="1">
    <citation type="journal article" date="2016" name="Nat. Commun.">
        <title>Thousands of microbial genomes shed light on interconnected biogeochemical processes in an aquifer system.</title>
        <authorList>
            <person name="Anantharaman K."/>
            <person name="Brown C.T."/>
            <person name="Hug L.A."/>
            <person name="Sharon I."/>
            <person name="Castelle C.J."/>
            <person name="Probst A.J."/>
            <person name="Thomas B.C."/>
            <person name="Singh A."/>
            <person name="Wilkins M.J."/>
            <person name="Karaoz U."/>
            <person name="Brodie E.L."/>
            <person name="Williams K.H."/>
            <person name="Hubbard S.S."/>
            <person name="Banfield J.F."/>
        </authorList>
    </citation>
    <scope>NUCLEOTIDE SEQUENCE [LARGE SCALE GENOMIC DNA]</scope>
    <source>
        <strain evidence="8">RIFCSPLOWO2_12_FULL_64_10</strain>
    </source>
</reference>
<dbReference type="InterPro" id="IPR013525">
    <property type="entry name" value="ABC2_TM"/>
</dbReference>
<keyword evidence="4 5" id="KW-0472">Membrane</keyword>
<accession>A0A1F6C9F2</accession>
<feature type="transmembrane region" description="Helical" evidence="5">
    <location>
        <begin position="252"/>
        <end position="271"/>
    </location>
</feature>
<name>A0A1F6C9F2_HANXR</name>
<protein>
    <recommendedName>
        <fullName evidence="6">ABC-2 type transporter transmembrane domain-containing protein</fullName>
    </recommendedName>
</protein>